<evidence type="ECO:0000313" key="2">
    <source>
        <dbReference type="EMBL" id="TAJ43701.1"/>
    </source>
</evidence>
<sequence>MTAPVDDAVRHLLSMGELKIQSYGDAVTPMKNDNITWLVGDKIPEYRVFEPYSDVVCSFLSDLSQTLLKDKSATQYPDIASFAYFCRKANILKKKESFVDRKIRLGRGIIFHISPSNVPINFAFSYVFGLLAGNGNIVRVPSKTSPQTDIVCNAVKILITDEKYGDIHASTAFVKYGHEDEITAYFSSIAQGRIIWGGDGTIAYIRKFALPSRGVDIAFSDRYSCAVIDSDAVMDADTKEIKRLANAFYNDTYLMDQNACSSPQLIVWRGDACKEAQKKFWNAVADFASRKYDLQPVSAVDKYTKLCSEAIENKYVSAVSRYGNILYIADLTELPDTVDNFRGICGYFYQYHCDDLAEIAHIVNEKYQTLVYYGLSPPELSEFVTKNQLKGIDRIVPIGQALDIDVIWDGYDLIKTLSRIIDVR</sequence>
<name>A0A483CMB9_9EURY</name>
<accession>A0A483CMB9</accession>
<organism evidence="2 3">
    <name type="scientific">Methanofollis fontis</name>
    <dbReference type="NCBI Taxonomy" id="2052832"/>
    <lineage>
        <taxon>Archaea</taxon>
        <taxon>Methanobacteriati</taxon>
        <taxon>Methanobacteriota</taxon>
        <taxon>Stenosarchaea group</taxon>
        <taxon>Methanomicrobia</taxon>
        <taxon>Methanomicrobiales</taxon>
        <taxon>Methanomicrobiaceae</taxon>
        <taxon>Methanofollis</taxon>
    </lineage>
</organism>
<comment type="caution">
    <text evidence="2">The sequence shown here is derived from an EMBL/GenBank/DDBJ whole genome shotgun (WGS) entry which is preliminary data.</text>
</comment>
<evidence type="ECO:0000313" key="3">
    <source>
        <dbReference type="Proteomes" id="UP000292580"/>
    </source>
</evidence>
<dbReference type="AlphaFoldDB" id="A0A483CMB9"/>
<dbReference type="InterPro" id="IPR008670">
    <property type="entry name" value="CoA_reduct_LuxC"/>
</dbReference>
<proteinExistence type="predicted"/>
<protein>
    <submittedName>
        <fullName evidence="2">Acyl-CoA reductase</fullName>
    </submittedName>
</protein>
<dbReference type="EMBL" id="PGCL01000004">
    <property type="protein sequence ID" value="TAJ43701.1"/>
    <property type="molecule type" value="Genomic_DNA"/>
</dbReference>
<dbReference type="SUPFAM" id="SSF53720">
    <property type="entry name" value="ALDH-like"/>
    <property type="match status" value="1"/>
</dbReference>
<reference evidence="2 3" key="1">
    <citation type="submission" date="2017-11" db="EMBL/GenBank/DDBJ databases">
        <title>Isolation and Characterization of Methanofollis Species from Methane Seep Offshore SW Taiwan.</title>
        <authorList>
            <person name="Teng N.-H."/>
            <person name="Lai M.-C."/>
            <person name="Chen S.-C."/>
        </authorList>
    </citation>
    <scope>NUCLEOTIDE SEQUENCE [LARGE SCALE GENOMIC DNA]</scope>
    <source>
        <strain evidence="2 3">FWC-SCC2</strain>
    </source>
</reference>
<keyword evidence="1" id="KW-0521">NADP</keyword>
<dbReference type="Pfam" id="PF05893">
    <property type="entry name" value="LuxC"/>
    <property type="match status" value="1"/>
</dbReference>
<gene>
    <name evidence="2" type="ORF">CUJ86_10240</name>
</gene>
<dbReference type="InterPro" id="IPR016161">
    <property type="entry name" value="Ald_DH/histidinol_DH"/>
</dbReference>
<dbReference type="GO" id="GO:0003995">
    <property type="term" value="F:acyl-CoA dehydrogenase activity"/>
    <property type="evidence" value="ECO:0007669"/>
    <property type="project" value="InterPro"/>
</dbReference>
<evidence type="ECO:0000256" key="1">
    <source>
        <dbReference type="ARBA" id="ARBA00022857"/>
    </source>
</evidence>
<keyword evidence="3" id="KW-1185">Reference proteome</keyword>
<dbReference type="Proteomes" id="UP000292580">
    <property type="component" value="Unassembled WGS sequence"/>
</dbReference>
<dbReference type="GO" id="GO:0008218">
    <property type="term" value="P:bioluminescence"/>
    <property type="evidence" value="ECO:0007669"/>
    <property type="project" value="InterPro"/>
</dbReference>